<evidence type="ECO:0000313" key="2">
    <source>
        <dbReference type="Proteomes" id="UP000549882"/>
    </source>
</evidence>
<accession>A0A7W8XUS9</accession>
<dbReference type="InterPro" id="IPR041374">
    <property type="entry name" value="BaeRF_family12"/>
</dbReference>
<dbReference type="AlphaFoldDB" id="A0A7W8XUS9"/>
<dbReference type="Proteomes" id="UP000549882">
    <property type="component" value="Unassembled WGS sequence"/>
</dbReference>
<organism evidence="1 2">
    <name type="scientific">Rhizobium paranaense</name>
    <dbReference type="NCBI Taxonomy" id="1650438"/>
    <lineage>
        <taxon>Bacteria</taxon>
        <taxon>Pseudomonadati</taxon>
        <taxon>Pseudomonadota</taxon>
        <taxon>Alphaproteobacteria</taxon>
        <taxon>Hyphomicrobiales</taxon>
        <taxon>Rhizobiaceae</taxon>
        <taxon>Rhizobium/Agrobacterium group</taxon>
        <taxon>Rhizobium</taxon>
    </lineage>
</organism>
<name>A0A7W8XUS9_9HYPH</name>
<dbReference type="Pfam" id="PF18856">
    <property type="entry name" value="baeRF_family12"/>
    <property type="match status" value="1"/>
</dbReference>
<comment type="caution">
    <text evidence="1">The sequence shown here is derived from an EMBL/GenBank/DDBJ whole genome shotgun (WGS) entry which is preliminary data.</text>
</comment>
<dbReference type="RefSeq" id="WP_183939458.1">
    <property type="nucleotide sequence ID" value="NZ_JACHBI010000010.1"/>
</dbReference>
<sequence>MTQLKINWKNWVLVCDGAKALFLRNDGDAEILNLILVHETAEPAEAARTLGSDRPGRVYASKGGARSAVEDVDLHERTEESFLKAIAAQLDKFVHDGTIEHLTLVAPPKALGILRKHISPSVQGAITAELAKDLTKLPIDEIEARLRSEA</sequence>
<evidence type="ECO:0000313" key="1">
    <source>
        <dbReference type="EMBL" id="MBB5575965.1"/>
    </source>
</evidence>
<protein>
    <submittedName>
        <fullName evidence="1">Protein required for attachment to host cells</fullName>
    </submittedName>
</protein>
<proteinExistence type="predicted"/>
<dbReference type="EMBL" id="JACHBI010000010">
    <property type="protein sequence ID" value="MBB5575965.1"/>
    <property type="molecule type" value="Genomic_DNA"/>
</dbReference>
<reference evidence="1 2" key="1">
    <citation type="submission" date="2020-08" db="EMBL/GenBank/DDBJ databases">
        <title>Genomic Encyclopedia of Type Strains, Phase IV (KMG-V): Genome sequencing to study the core and pangenomes of soil and plant-associated prokaryotes.</title>
        <authorList>
            <person name="Whitman W."/>
        </authorList>
    </citation>
    <scope>NUCLEOTIDE SEQUENCE [LARGE SCALE GENOMIC DNA]</scope>
    <source>
        <strain evidence="1 2">SEMIA 4064</strain>
    </source>
</reference>
<keyword evidence="2" id="KW-1185">Reference proteome</keyword>
<gene>
    <name evidence="1" type="ORF">GGD50_004600</name>
</gene>